<feature type="compositionally biased region" description="Basic and acidic residues" evidence="1">
    <location>
        <begin position="100"/>
        <end position="110"/>
    </location>
</feature>
<evidence type="ECO:0000256" key="3">
    <source>
        <dbReference type="SAM" id="SignalP"/>
    </source>
</evidence>
<dbReference type="EMBL" id="QICA01000002">
    <property type="protein sequence ID" value="RNL39615.1"/>
    <property type="molecule type" value="Genomic_DNA"/>
</dbReference>
<protein>
    <recommendedName>
        <fullName evidence="6">Gram-positive cocci surface proteins LPxTG domain-containing protein</fullName>
    </recommendedName>
</protein>
<evidence type="ECO:0008006" key="6">
    <source>
        <dbReference type="Google" id="ProtNLM"/>
    </source>
</evidence>
<dbReference type="AlphaFoldDB" id="A0A3N0AXM6"/>
<feature type="compositionally biased region" description="Polar residues" evidence="1">
    <location>
        <begin position="111"/>
        <end position="121"/>
    </location>
</feature>
<keyword evidence="2" id="KW-0472">Membrane</keyword>
<feature type="region of interest" description="Disordered" evidence="1">
    <location>
        <begin position="31"/>
        <end position="139"/>
    </location>
</feature>
<comment type="caution">
    <text evidence="4">The sequence shown here is derived from an EMBL/GenBank/DDBJ whole genome shotgun (WGS) entry which is preliminary data.</text>
</comment>
<name>A0A3N0AXM6_9ACTN</name>
<sequence>MKGSILGSRALRVACACALALGIAPAAAWGVADGEQPASDVKALQEVVEDISQAGDEVTPPEDDELTSSNDADSEPASKQAPAEESTKSEDAGKNASGDESLKSDSEHSSFELQAQSLGSQTDDESQTEKQTTTQGDVTLNLETTSINAHVYQCAFSDTVHPEKGWGVPYSLTIPEGADKDDYQILCDDLNVFVSVNPDEESGNSLSVFTTIEGSYTATIKVVSYDDSGNETIHDSVSVTITTTIDTTPLSFTANENCTVSTEMTSYFVYDASGYWNDESIFAINEAGISCALGHGPEDFIRSVQSSDPSVLSVNTDDQGATVLINNPGTSLITLTLTDGREFTNLVTVEDFEDKIKRELKFTEDEINMSFFEPMSGNEFASKFVSTGNLPDYESDFAIESSDGEVLRYESNTDGPSNLVVLKPGTVTLTLYYPIWTDDGPLVTDTMTVNVILDQTPLATAAPESNVTAGLIASNNVTNSLVGDNDLSLKAVVGNVDDLTADQLQRLETIANGEHPIIVPIDLSLVDQSGAVFDDFDSHEDYKFLVKLKIEDDLAEADLRDLSVVYLGADKLEPVNSWVEDDYLYILTSHFSPYAIVGQAGSSDNPTTPDDNGSQTGDTGNGSQGGNPGTGNGQGGSTTTVTDKGGASNTSTAKNDAAKTSGASHSDTPLAQTGDELMPLAVALGFAAVLAVGGLIFARRRMSR</sequence>
<keyword evidence="3" id="KW-0732">Signal</keyword>
<dbReference type="Proteomes" id="UP000278327">
    <property type="component" value="Unassembled WGS sequence"/>
</dbReference>
<organism evidence="4 5">
    <name type="scientific">Adlercreutzia equolifaciens subsp. celatus DSM 18785</name>
    <dbReference type="NCBI Taxonomy" id="1121021"/>
    <lineage>
        <taxon>Bacteria</taxon>
        <taxon>Bacillati</taxon>
        <taxon>Actinomycetota</taxon>
        <taxon>Coriobacteriia</taxon>
        <taxon>Eggerthellales</taxon>
        <taxon>Eggerthellaceae</taxon>
        <taxon>Adlercreutzia</taxon>
    </lineage>
</organism>
<keyword evidence="5" id="KW-1185">Reference proteome</keyword>
<feature type="transmembrane region" description="Helical" evidence="2">
    <location>
        <begin position="677"/>
        <end position="698"/>
    </location>
</feature>
<feature type="compositionally biased region" description="Gly residues" evidence="1">
    <location>
        <begin position="619"/>
        <end position="636"/>
    </location>
</feature>
<evidence type="ECO:0000313" key="4">
    <source>
        <dbReference type="EMBL" id="RNL39615.1"/>
    </source>
</evidence>
<accession>A0A3N0AXM6</accession>
<gene>
    <name evidence="4" type="ORF">DMP10_01390</name>
</gene>
<feature type="signal peptide" evidence="3">
    <location>
        <begin position="1"/>
        <end position="28"/>
    </location>
</feature>
<dbReference type="NCBIfam" id="TIGR01167">
    <property type="entry name" value="LPXTG_anchor"/>
    <property type="match status" value="1"/>
</dbReference>
<feature type="compositionally biased region" description="Polar residues" evidence="1">
    <location>
        <begin position="661"/>
        <end position="670"/>
    </location>
</feature>
<evidence type="ECO:0000256" key="1">
    <source>
        <dbReference type="SAM" id="MobiDB-lite"/>
    </source>
</evidence>
<feature type="compositionally biased region" description="Polar residues" evidence="1">
    <location>
        <begin position="600"/>
        <end position="609"/>
    </location>
</feature>
<keyword evidence="2" id="KW-0812">Transmembrane</keyword>
<reference evidence="4 5" key="1">
    <citation type="journal article" date="2019" name="Microbiol. Resour. Announc.">
        <title>Draft Genome Sequences of Type Strains of Gordonibacter faecihominis, Paraeggerthella hongkongensis, Parvibacter caecicola,Slackia equolifaciens, Slackia faecicanis, and Slackia isoflavoniconvertens.</title>
        <authorList>
            <person name="Danylec N."/>
            <person name="Stoll D.A."/>
            <person name="Dotsch A."/>
            <person name="Huch M."/>
        </authorList>
    </citation>
    <scope>NUCLEOTIDE SEQUENCE [LARGE SCALE GENOMIC DNA]</scope>
    <source>
        <strain evidence="4 5">DSM 18785</strain>
    </source>
</reference>
<feature type="chain" id="PRO_5039212686" description="Gram-positive cocci surface proteins LPxTG domain-containing protein" evidence="3">
    <location>
        <begin position="29"/>
        <end position="704"/>
    </location>
</feature>
<evidence type="ECO:0000256" key="2">
    <source>
        <dbReference type="SAM" id="Phobius"/>
    </source>
</evidence>
<feature type="compositionally biased region" description="Polar residues" evidence="1">
    <location>
        <begin position="129"/>
        <end position="139"/>
    </location>
</feature>
<evidence type="ECO:0000313" key="5">
    <source>
        <dbReference type="Proteomes" id="UP000278327"/>
    </source>
</evidence>
<keyword evidence="2" id="KW-1133">Transmembrane helix</keyword>
<dbReference type="RefSeq" id="WP_117284908.1">
    <property type="nucleotide sequence ID" value="NZ_JAMTCE010000009.1"/>
</dbReference>
<proteinExistence type="predicted"/>
<feature type="region of interest" description="Disordered" evidence="1">
    <location>
        <begin position="598"/>
        <end position="670"/>
    </location>
</feature>